<accession>A0A7W8IKP4</accession>
<comment type="caution">
    <text evidence="3">The sequence shown here is derived from an EMBL/GenBank/DDBJ whole genome shotgun (WGS) entry which is preliminary data.</text>
</comment>
<feature type="domain" description="Cyclic nucleotide-binding" evidence="2">
    <location>
        <begin position="13"/>
        <end position="116"/>
    </location>
</feature>
<keyword evidence="4" id="KW-1185">Reference proteome</keyword>
<dbReference type="Proteomes" id="UP000568106">
    <property type="component" value="Unassembled WGS sequence"/>
</dbReference>
<feature type="transmembrane region" description="Helical" evidence="1">
    <location>
        <begin position="202"/>
        <end position="224"/>
    </location>
</feature>
<reference evidence="3" key="1">
    <citation type="submission" date="2020-08" db="EMBL/GenBank/DDBJ databases">
        <title>Genomic Encyclopedia of Type Strains, Phase IV (KMG-V): Genome sequencing to study the core and pangenomes of soil and plant-associated prokaryotes.</title>
        <authorList>
            <person name="Whitman W."/>
        </authorList>
    </citation>
    <scope>NUCLEOTIDE SEQUENCE [LARGE SCALE GENOMIC DNA]</scope>
    <source>
        <strain evidence="3">M8UP27</strain>
    </source>
</reference>
<dbReference type="InterPro" id="IPR010406">
    <property type="entry name" value="DUF1003"/>
</dbReference>
<dbReference type="PANTHER" id="PTHR41386:SF1">
    <property type="entry name" value="MEMBRANE PROTEIN"/>
    <property type="match status" value="1"/>
</dbReference>
<sequence length="285" mass="32124">MGCKAEELRQIPLFALLDDEEIAVLAAQVEIKKFAARQRIYKLGEPGKHAYVMMSGTVRVTTVDRDHQEVLVDEPRDGEFFGFASMLEDTPHQTTALAMEETTCVEVSRDDIAALLQQKPMAGMDMLTVVSRQFHASQELVRLRASRNSNDVIEEEMSFGDRIADTVARFGGSWTFILLFGAVLLVYASANMVLKGRAWDPYPFILLNLFLSMLAAIQAPVIMMSQNRQDTKDRVRGELDYDVNLRAESEIQNLSGKLNMLTEKIGDVDDLLREHLKLKEQLPGR</sequence>
<dbReference type="SMART" id="SM00100">
    <property type="entry name" value="cNMP"/>
    <property type="match status" value="1"/>
</dbReference>
<evidence type="ECO:0000259" key="2">
    <source>
        <dbReference type="PROSITE" id="PS50042"/>
    </source>
</evidence>
<dbReference type="PANTHER" id="PTHR41386">
    <property type="entry name" value="INTEGRAL MEMBRANE PROTEIN-RELATED"/>
    <property type="match status" value="1"/>
</dbReference>
<evidence type="ECO:0000313" key="4">
    <source>
        <dbReference type="Proteomes" id="UP000568106"/>
    </source>
</evidence>
<dbReference type="AlphaFoldDB" id="A0A7W8IKP4"/>
<name>A0A7W8IKP4_9BACT</name>
<dbReference type="PROSITE" id="PS50042">
    <property type="entry name" value="CNMP_BINDING_3"/>
    <property type="match status" value="1"/>
</dbReference>
<dbReference type="InterPro" id="IPR018490">
    <property type="entry name" value="cNMP-bd_dom_sf"/>
</dbReference>
<dbReference type="InterPro" id="IPR000595">
    <property type="entry name" value="cNMP-bd_dom"/>
</dbReference>
<dbReference type="EMBL" id="JACHDY010000005">
    <property type="protein sequence ID" value="MBB5318844.1"/>
    <property type="molecule type" value="Genomic_DNA"/>
</dbReference>
<evidence type="ECO:0000256" key="1">
    <source>
        <dbReference type="SAM" id="Phobius"/>
    </source>
</evidence>
<gene>
    <name evidence="3" type="ORF">HDF09_003543</name>
</gene>
<dbReference type="InterPro" id="IPR014710">
    <property type="entry name" value="RmlC-like_jellyroll"/>
</dbReference>
<proteinExistence type="predicted"/>
<dbReference type="CDD" id="cd00038">
    <property type="entry name" value="CAP_ED"/>
    <property type="match status" value="1"/>
</dbReference>
<dbReference type="Gene3D" id="2.60.120.10">
    <property type="entry name" value="Jelly Rolls"/>
    <property type="match status" value="1"/>
</dbReference>
<protein>
    <submittedName>
        <fullName evidence="3">Membrane protein</fullName>
    </submittedName>
</protein>
<keyword evidence="1" id="KW-1133">Transmembrane helix</keyword>
<feature type="transmembrane region" description="Helical" evidence="1">
    <location>
        <begin position="167"/>
        <end position="190"/>
    </location>
</feature>
<organism evidence="3 4">
    <name type="scientific">Tunturiibacter empetritectus</name>
    <dbReference type="NCBI Taxonomy" id="3069691"/>
    <lineage>
        <taxon>Bacteria</taxon>
        <taxon>Pseudomonadati</taxon>
        <taxon>Acidobacteriota</taxon>
        <taxon>Terriglobia</taxon>
        <taxon>Terriglobales</taxon>
        <taxon>Acidobacteriaceae</taxon>
        <taxon>Tunturiibacter</taxon>
    </lineage>
</organism>
<dbReference type="Pfam" id="PF06210">
    <property type="entry name" value="DUF1003"/>
    <property type="match status" value="1"/>
</dbReference>
<dbReference type="SUPFAM" id="SSF51206">
    <property type="entry name" value="cAMP-binding domain-like"/>
    <property type="match status" value="1"/>
</dbReference>
<keyword evidence="1" id="KW-0812">Transmembrane</keyword>
<dbReference type="Pfam" id="PF00027">
    <property type="entry name" value="cNMP_binding"/>
    <property type="match status" value="1"/>
</dbReference>
<keyword evidence="1" id="KW-0472">Membrane</keyword>
<evidence type="ECO:0000313" key="3">
    <source>
        <dbReference type="EMBL" id="MBB5318844.1"/>
    </source>
</evidence>